<dbReference type="Proteomes" id="UP001142489">
    <property type="component" value="Unassembled WGS sequence"/>
</dbReference>
<feature type="compositionally biased region" description="Pro residues" evidence="1">
    <location>
        <begin position="21"/>
        <end position="33"/>
    </location>
</feature>
<sequence length="218" mass="23815">MSDPKQSGQLPRAAKPLEAFPSPPPRQVSPAFPPGESWVRNSTHPTRSGRCPFPHNQARRSAFPRASVCVCVCVCVCASVPRGRHPDVFKRGTVTPEEQGQKKAEPELEEERRAKVGGIIANIFCGELPLACRLAKEGGARARPPLPLLPGGQVGPSRPKELPPQQNNFSLFPSAKAWNFRGKKRKQSSADEDAISVCSFDSSVSDGLFKWNEYLLYG</sequence>
<evidence type="ECO:0000313" key="3">
    <source>
        <dbReference type="Proteomes" id="UP001142489"/>
    </source>
</evidence>
<dbReference type="AlphaFoldDB" id="A0A9Q0XJQ2"/>
<accession>A0A9Q0XJQ2</accession>
<proteinExistence type="predicted"/>
<protein>
    <submittedName>
        <fullName evidence="2">Uncharacterized protein</fullName>
    </submittedName>
</protein>
<evidence type="ECO:0000313" key="2">
    <source>
        <dbReference type="EMBL" id="KAJ7316866.1"/>
    </source>
</evidence>
<evidence type="ECO:0000256" key="1">
    <source>
        <dbReference type="SAM" id="MobiDB-lite"/>
    </source>
</evidence>
<gene>
    <name evidence="2" type="ORF">JRQ81_003028</name>
</gene>
<organism evidence="2 3">
    <name type="scientific">Phrynocephalus forsythii</name>
    <dbReference type="NCBI Taxonomy" id="171643"/>
    <lineage>
        <taxon>Eukaryota</taxon>
        <taxon>Metazoa</taxon>
        <taxon>Chordata</taxon>
        <taxon>Craniata</taxon>
        <taxon>Vertebrata</taxon>
        <taxon>Euteleostomi</taxon>
        <taxon>Lepidosauria</taxon>
        <taxon>Squamata</taxon>
        <taxon>Bifurcata</taxon>
        <taxon>Unidentata</taxon>
        <taxon>Episquamata</taxon>
        <taxon>Toxicofera</taxon>
        <taxon>Iguania</taxon>
        <taxon>Acrodonta</taxon>
        <taxon>Agamidae</taxon>
        <taxon>Agaminae</taxon>
        <taxon>Phrynocephalus</taxon>
    </lineage>
</organism>
<feature type="region of interest" description="Disordered" evidence="1">
    <location>
        <begin position="1"/>
        <end position="51"/>
    </location>
</feature>
<name>A0A9Q0XJQ2_9SAUR</name>
<keyword evidence="3" id="KW-1185">Reference proteome</keyword>
<feature type="region of interest" description="Disordered" evidence="1">
    <location>
        <begin position="88"/>
        <end position="110"/>
    </location>
</feature>
<reference evidence="2" key="1">
    <citation type="journal article" date="2023" name="DNA Res.">
        <title>Chromosome-level genome assembly of Phrynocephalus forsythii using third-generation DNA sequencing and Hi-C analysis.</title>
        <authorList>
            <person name="Qi Y."/>
            <person name="Zhao W."/>
            <person name="Zhao Y."/>
            <person name="Niu C."/>
            <person name="Cao S."/>
            <person name="Zhang Y."/>
        </authorList>
    </citation>
    <scope>NUCLEOTIDE SEQUENCE</scope>
    <source>
        <tissue evidence="2">Muscle</tissue>
    </source>
</reference>
<dbReference type="OrthoDB" id="10627003at2759"/>
<feature type="compositionally biased region" description="Basic and acidic residues" evidence="1">
    <location>
        <begin position="99"/>
        <end position="110"/>
    </location>
</feature>
<comment type="caution">
    <text evidence="2">The sequence shown here is derived from an EMBL/GenBank/DDBJ whole genome shotgun (WGS) entry which is preliminary data.</text>
</comment>
<dbReference type="EMBL" id="JAPFRF010000011">
    <property type="protein sequence ID" value="KAJ7316866.1"/>
    <property type="molecule type" value="Genomic_DNA"/>
</dbReference>